<evidence type="ECO:0000256" key="11">
    <source>
        <dbReference type="ARBA" id="ARBA00030962"/>
    </source>
</evidence>
<dbReference type="CDD" id="cd00211">
    <property type="entry name" value="PTS_IIA_fru"/>
    <property type="match status" value="1"/>
</dbReference>
<dbReference type="GO" id="GO:0016301">
    <property type="term" value="F:kinase activity"/>
    <property type="evidence" value="ECO:0007669"/>
    <property type="project" value="UniProtKB-KW"/>
</dbReference>
<evidence type="ECO:0000256" key="8">
    <source>
        <dbReference type="ARBA" id="ARBA00022777"/>
    </source>
</evidence>
<protein>
    <recommendedName>
        <fullName evidence="2">Mannitol-specific phosphotransferase enzyme IIA component</fullName>
    </recommendedName>
    <alternativeName>
        <fullName evidence="10">EIIA</fullName>
    </alternativeName>
    <alternativeName>
        <fullName evidence="11">EIII</fullName>
    </alternativeName>
    <alternativeName>
        <fullName evidence="9">PTS system mannitol-specific EIIA component</fullName>
    </alternativeName>
</protein>
<evidence type="ECO:0000256" key="7">
    <source>
        <dbReference type="ARBA" id="ARBA00022683"/>
    </source>
</evidence>
<keyword evidence="7" id="KW-0598">Phosphotransferase system</keyword>
<evidence type="ECO:0000313" key="13">
    <source>
        <dbReference type="EMBL" id="AMC93341.1"/>
    </source>
</evidence>
<sequence length="142" mass="15911">MEMEITFQDIELNMAFQTKEDSIRYAGRKLVERGYVVEPYIETMIQRDILTTTYIGNGVAIPHGTDEARDFILKSGIVVLQVPQGIEYNGECATVIFGIAGKNNTHMDILSQIAIVCSNEDNVKRITNAESKEEIIQILNGK</sequence>
<keyword evidence="3" id="KW-0813">Transport</keyword>
<evidence type="ECO:0000259" key="12">
    <source>
        <dbReference type="PROSITE" id="PS51094"/>
    </source>
</evidence>
<feature type="domain" description="PTS EIIA type-2" evidence="12">
    <location>
        <begin position="3"/>
        <end position="142"/>
    </location>
</feature>
<dbReference type="PANTHER" id="PTHR30181:SF2">
    <property type="entry name" value="PTS SYSTEM MANNITOL-SPECIFIC EIICBA COMPONENT"/>
    <property type="match status" value="1"/>
</dbReference>
<dbReference type="InterPro" id="IPR050893">
    <property type="entry name" value="Sugar_PTS"/>
</dbReference>
<dbReference type="AlphaFoldDB" id="A0A0X8GZL7"/>
<dbReference type="Proteomes" id="UP000063781">
    <property type="component" value="Chromosome"/>
</dbReference>
<dbReference type="PROSITE" id="PS51094">
    <property type="entry name" value="PTS_EIIA_TYPE_2"/>
    <property type="match status" value="1"/>
</dbReference>
<reference evidence="13 14" key="1">
    <citation type="submission" date="2015-10" db="EMBL/GenBank/DDBJ databases">
        <title>Erysipelothrix larvae sp. LV19 isolated from the larval gut of the rhinoceros beetle, Trypoxylus dichotomus.</title>
        <authorList>
            <person name="Lim S."/>
            <person name="Kim B.-C."/>
        </authorList>
    </citation>
    <scope>NUCLEOTIDE SEQUENCE [LARGE SCALE GENOMIC DNA]</scope>
    <source>
        <strain evidence="13 14">LV19</strain>
    </source>
</reference>
<gene>
    <name evidence="13" type="ORF">AOC36_04925</name>
</gene>
<keyword evidence="8" id="KW-0418">Kinase</keyword>
<dbReference type="GO" id="GO:0005886">
    <property type="term" value="C:plasma membrane"/>
    <property type="evidence" value="ECO:0007669"/>
    <property type="project" value="TreeGrafter"/>
</dbReference>
<dbReference type="Pfam" id="PF00359">
    <property type="entry name" value="PTS_EIIA_2"/>
    <property type="match status" value="1"/>
</dbReference>
<dbReference type="KEGG" id="erl:AOC36_04925"/>
<dbReference type="SUPFAM" id="SSF55804">
    <property type="entry name" value="Phoshotransferase/anion transport protein"/>
    <property type="match status" value="1"/>
</dbReference>
<dbReference type="GO" id="GO:0009401">
    <property type="term" value="P:phosphoenolpyruvate-dependent sugar phosphotransferase system"/>
    <property type="evidence" value="ECO:0007669"/>
    <property type="project" value="UniProtKB-KW"/>
</dbReference>
<dbReference type="InterPro" id="IPR002178">
    <property type="entry name" value="PTS_EIIA_type-2_dom"/>
</dbReference>
<organism evidence="13 14">
    <name type="scientific">Erysipelothrix larvae</name>
    <dbReference type="NCBI Taxonomy" id="1514105"/>
    <lineage>
        <taxon>Bacteria</taxon>
        <taxon>Bacillati</taxon>
        <taxon>Bacillota</taxon>
        <taxon>Erysipelotrichia</taxon>
        <taxon>Erysipelotrichales</taxon>
        <taxon>Erysipelotrichaceae</taxon>
        <taxon>Erysipelothrix</taxon>
    </lineage>
</organism>
<accession>A0A0X8GZL7</accession>
<evidence type="ECO:0000256" key="4">
    <source>
        <dbReference type="ARBA" id="ARBA00022553"/>
    </source>
</evidence>
<dbReference type="EMBL" id="CP013213">
    <property type="protein sequence ID" value="AMC93341.1"/>
    <property type="molecule type" value="Genomic_DNA"/>
</dbReference>
<evidence type="ECO:0000256" key="10">
    <source>
        <dbReference type="ARBA" id="ARBA00030956"/>
    </source>
</evidence>
<dbReference type="GO" id="GO:0090563">
    <property type="term" value="F:protein-phosphocysteine-sugar phosphotransferase activity"/>
    <property type="evidence" value="ECO:0007669"/>
    <property type="project" value="TreeGrafter"/>
</dbReference>
<evidence type="ECO:0000256" key="6">
    <source>
        <dbReference type="ARBA" id="ARBA00022679"/>
    </source>
</evidence>
<evidence type="ECO:0000256" key="2">
    <source>
        <dbReference type="ARBA" id="ARBA00014783"/>
    </source>
</evidence>
<dbReference type="PANTHER" id="PTHR30181">
    <property type="entry name" value="MANNITOL PERMEASE IIC COMPONENT"/>
    <property type="match status" value="1"/>
</dbReference>
<evidence type="ECO:0000256" key="5">
    <source>
        <dbReference type="ARBA" id="ARBA00022597"/>
    </source>
</evidence>
<keyword evidence="14" id="KW-1185">Reference proteome</keyword>
<evidence type="ECO:0000256" key="1">
    <source>
        <dbReference type="ARBA" id="ARBA00002434"/>
    </source>
</evidence>
<keyword evidence="6" id="KW-0808">Transferase</keyword>
<evidence type="ECO:0000256" key="9">
    <source>
        <dbReference type="ARBA" id="ARBA00029908"/>
    </source>
</evidence>
<dbReference type="InterPro" id="IPR016152">
    <property type="entry name" value="PTrfase/Anion_transptr"/>
</dbReference>
<name>A0A0X8GZL7_9FIRM</name>
<evidence type="ECO:0000313" key="14">
    <source>
        <dbReference type="Proteomes" id="UP000063781"/>
    </source>
</evidence>
<dbReference type="STRING" id="1514105.AOC36_04925"/>
<evidence type="ECO:0000256" key="3">
    <source>
        <dbReference type="ARBA" id="ARBA00022448"/>
    </source>
</evidence>
<dbReference type="Gene3D" id="3.40.930.10">
    <property type="entry name" value="Mannitol-specific EII, Chain A"/>
    <property type="match status" value="1"/>
</dbReference>
<proteinExistence type="predicted"/>
<dbReference type="PROSITE" id="PS00372">
    <property type="entry name" value="PTS_EIIA_TYPE_2_HIS"/>
    <property type="match status" value="1"/>
</dbReference>
<keyword evidence="5" id="KW-0762">Sugar transport</keyword>
<comment type="function">
    <text evidence="1">The phosphoenolpyruvate-dependent sugar phosphotransferase system (sugar PTS), a major carbohydrate active transport system, catalyzes the phosphorylation of incoming sugar substrates concomitantly with their translocation across the cell membrane. The enzyme II CmtAB PTS system is involved in D-mannitol transport.</text>
</comment>
<keyword evidence="4" id="KW-0597">Phosphoprotein</keyword>